<evidence type="ECO:0000259" key="10">
    <source>
        <dbReference type="Pfam" id="PF05649"/>
    </source>
</evidence>
<feature type="transmembrane region" description="Helical" evidence="8">
    <location>
        <begin position="12"/>
        <end position="31"/>
    </location>
</feature>
<keyword evidence="8" id="KW-0472">Membrane</keyword>
<keyword evidence="4" id="KW-0479">Metal-binding</keyword>
<feature type="domain" description="Peptidase M13 N-terminal" evidence="10">
    <location>
        <begin position="63"/>
        <end position="450"/>
    </location>
</feature>
<keyword evidence="5" id="KW-0378">Hydrolase</keyword>
<dbReference type="PANTHER" id="PTHR11733:SF167">
    <property type="entry name" value="FI17812P1-RELATED"/>
    <property type="match status" value="1"/>
</dbReference>
<evidence type="ECO:0000256" key="2">
    <source>
        <dbReference type="ARBA" id="ARBA00007357"/>
    </source>
</evidence>
<evidence type="ECO:0000256" key="7">
    <source>
        <dbReference type="ARBA" id="ARBA00023049"/>
    </source>
</evidence>
<organism evidence="11 12">
    <name type="scientific">Chondrus crispus</name>
    <name type="common">Carrageen Irish moss</name>
    <name type="synonym">Polymorpha crispa</name>
    <dbReference type="NCBI Taxonomy" id="2769"/>
    <lineage>
        <taxon>Eukaryota</taxon>
        <taxon>Rhodophyta</taxon>
        <taxon>Florideophyceae</taxon>
        <taxon>Rhodymeniophycidae</taxon>
        <taxon>Gigartinales</taxon>
        <taxon>Gigartinaceae</taxon>
        <taxon>Chondrus</taxon>
    </lineage>
</organism>
<proteinExistence type="inferred from homology"/>
<dbReference type="PROSITE" id="PS51885">
    <property type="entry name" value="NEPRILYSIN"/>
    <property type="match status" value="1"/>
</dbReference>
<evidence type="ECO:0000256" key="5">
    <source>
        <dbReference type="ARBA" id="ARBA00022801"/>
    </source>
</evidence>
<dbReference type="Proteomes" id="UP000012073">
    <property type="component" value="Unassembled WGS sequence"/>
</dbReference>
<dbReference type="GO" id="GO:0004222">
    <property type="term" value="F:metalloendopeptidase activity"/>
    <property type="evidence" value="ECO:0007669"/>
    <property type="project" value="InterPro"/>
</dbReference>
<dbReference type="Pfam" id="PF05649">
    <property type="entry name" value="Peptidase_M13_N"/>
    <property type="match status" value="1"/>
</dbReference>
<dbReference type="InterPro" id="IPR000718">
    <property type="entry name" value="Peptidase_M13"/>
</dbReference>
<evidence type="ECO:0000313" key="11">
    <source>
        <dbReference type="EMBL" id="CDF35793.1"/>
    </source>
</evidence>
<dbReference type="InterPro" id="IPR008753">
    <property type="entry name" value="Peptidase_M13_N"/>
</dbReference>
<reference evidence="12" key="1">
    <citation type="journal article" date="2013" name="Proc. Natl. Acad. Sci. U.S.A.">
        <title>Genome structure and metabolic features in the red seaweed Chondrus crispus shed light on evolution of the Archaeplastida.</title>
        <authorList>
            <person name="Collen J."/>
            <person name="Porcel B."/>
            <person name="Carre W."/>
            <person name="Ball S.G."/>
            <person name="Chaparro C."/>
            <person name="Tonon T."/>
            <person name="Barbeyron T."/>
            <person name="Michel G."/>
            <person name="Noel B."/>
            <person name="Valentin K."/>
            <person name="Elias M."/>
            <person name="Artiguenave F."/>
            <person name="Arun A."/>
            <person name="Aury J.M."/>
            <person name="Barbosa-Neto J.F."/>
            <person name="Bothwell J.H."/>
            <person name="Bouget F.Y."/>
            <person name="Brillet L."/>
            <person name="Cabello-Hurtado F."/>
            <person name="Capella-Gutierrez S."/>
            <person name="Charrier B."/>
            <person name="Cladiere L."/>
            <person name="Cock J.M."/>
            <person name="Coelho S.M."/>
            <person name="Colleoni C."/>
            <person name="Czjzek M."/>
            <person name="Da Silva C."/>
            <person name="Delage L."/>
            <person name="Denoeud F."/>
            <person name="Deschamps P."/>
            <person name="Dittami S.M."/>
            <person name="Gabaldon T."/>
            <person name="Gachon C.M."/>
            <person name="Groisillier A."/>
            <person name="Herve C."/>
            <person name="Jabbari K."/>
            <person name="Katinka M."/>
            <person name="Kloareg B."/>
            <person name="Kowalczyk N."/>
            <person name="Labadie K."/>
            <person name="Leblanc C."/>
            <person name="Lopez P.J."/>
            <person name="McLachlan D.H."/>
            <person name="Meslet-Cladiere L."/>
            <person name="Moustafa A."/>
            <person name="Nehr Z."/>
            <person name="Nyvall Collen P."/>
            <person name="Panaud O."/>
            <person name="Partensky F."/>
            <person name="Poulain J."/>
            <person name="Rensing S.A."/>
            <person name="Rousvoal S."/>
            <person name="Samson G."/>
            <person name="Symeonidi A."/>
            <person name="Weissenbach J."/>
            <person name="Zambounis A."/>
            <person name="Wincker P."/>
            <person name="Boyen C."/>
        </authorList>
    </citation>
    <scope>NUCLEOTIDE SEQUENCE [LARGE SCALE GENOMIC DNA]</scope>
    <source>
        <strain evidence="12">cv. Stackhouse</strain>
    </source>
</reference>
<keyword evidence="8" id="KW-0812">Transmembrane</keyword>
<evidence type="ECO:0000313" key="12">
    <source>
        <dbReference type="Proteomes" id="UP000012073"/>
    </source>
</evidence>
<dbReference type="Gene3D" id="1.10.1380.10">
    <property type="entry name" value="Neutral endopeptidase , domain2"/>
    <property type="match status" value="1"/>
</dbReference>
<dbReference type="Gramene" id="CDF35793">
    <property type="protein sequence ID" value="CDF35793"/>
    <property type="gene ID" value="CHC_T00004162001"/>
</dbReference>
<dbReference type="Gene3D" id="3.40.390.10">
    <property type="entry name" value="Collagenase (Catalytic Domain)"/>
    <property type="match status" value="1"/>
</dbReference>
<dbReference type="OrthoDB" id="6475849at2759"/>
<dbReference type="PROSITE" id="PS51257">
    <property type="entry name" value="PROKAR_LIPOPROTEIN"/>
    <property type="match status" value="1"/>
</dbReference>
<dbReference type="GO" id="GO:0005886">
    <property type="term" value="C:plasma membrane"/>
    <property type="evidence" value="ECO:0007669"/>
    <property type="project" value="TreeGrafter"/>
</dbReference>
<gene>
    <name evidence="11" type="ORF">CHC_T00004162001</name>
</gene>
<keyword evidence="8" id="KW-1133">Transmembrane helix</keyword>
<dbReference type="InterPro" id="IPR024079">
    <property type="entry name" value="MetalloPept_cat_dom_sf"/>
</dbReference>
<sequence>MEQPLRITYFGRLFAVLAVISVACFAIAAVIDVSSPSDRFEPSRDMRSVADGVLAAMDRSADPCDNFYEYACGSWLRSNRIPPDRTRYTKSFSVVGDMLQLMVKELLEGELQSDGGGLPSKPGLFYASCIDQMGIGGLNTLYLSPFRDHFNDLDDAPAFTRLLAQLHAVSSVALFDVGVNVDEKIPSQYALYFGQGGLGLPHRDNYFSMQDADVETREKYLKLIQNLLATAGKARLLPRQGHDMLARQVLDLETTLANATVPPEELRDPDKSYNKIKIDAMSDALAIPEYLKILGVDPNSINGSLVLDNPLFFDKIVAIMAGLSVDVDKRRVLRGYLAFHLVRSAADSGLLGESMYHEGFRFKQHIYGMKQLPEQWKKCQSLSNAYLGEAVGAAFVKKHFPETRKQMAEKLASEISKSFAGTLASQEWMDEATRQAAIEKLSAINWKVGYSSKLDTYDDLSISRASFQGNVAAAKAYLLRKALKRLGQPIDRTEWFMKPQEVNAYYSPTRNEMVFPAGILQQPFFSDAYPDAMNYGGIGAIVGHEMSHGFDDEGRKYDKNGLLTSWWSDASVAHYEDKAKCYIDLFNTYKPRDVSIFVKGNLTLGENLADKNGVNVAYRAFKSTGNNSQDGIPPPNPTLARELTNDQLFFVAYAQIWCTLYRREALKVQMMTNPHSPGQFRVQGPLSQSPAFAKAFACRNASRYNPTKKCSLWQ</sequence>
<evidence type="ECO:0000256" key="1">
    <source>
        <dbReference type="ARBA" id="ARBA00001947"/>
    </source>
</evidence>
<evidence type="ECO:0000256" key="4">
    <source>
        <dbReference type="ARBA" id="ARBA00022723"/>
    </source>
</evidence>
<comment type="similarity">
    <text evidence="2">Belongs to the peptidase M13 family.</text>
</comment>
<dbReference type="KEGG" id="ccp:CHC_T00004162001"/>
<evidence type="ECO:0000259" key="9">
    <source>
        <dbReference type="Pfam" id="PF01431"/>
    </source>
</evidence>
<dbReference type="RefSeq" id="XP_005715612.1">
    <property type="nucleotide sequence ID" value="XM_005715555.1"/>
</dbReference>
<comment type="cofactor">
    <cofactor evidence="1">
        <name>Zn(2+)</name>
        <dbReference type="ChEBI" id="CHEBI:29105"/>
    </cofactor>
</comment>
<dbReference type="PANTHER" id="PTHR11733">
    <property type="entry name" value="ZINC METALLOPROTEASE FAMILY M13 NEPRILYSIN-RELATED"/>
    <property type="match status" value="1"/>
</dbReference>
<evidence type="ECO:0000256" key="8">
    <source>
        <dbReference type="SAM" id="Phobius"/>
    </source>
</evidence>
<dbReference type="PhylomeDB" id="R7QDD0"/>
<keyword evidence="7" id="KW-0482">Metalloprotease</keyword>
<dbReference type="Pfam" id="PF01431">
    <property type="entry name" value="Peptidase_M13"/>
    <property type="match status" value="1"/>
</dbReference>
<keyword evidence="3" id="KW-0645">Protease</keyword>
<dbReference type="InterPro" id="IPR042089">
    <property type="entry name" value="Peptidase_M13_dom_2"/>
</dbReference>
<keyword evidence="6" id="KW-0862">Zinc</keyword>
<dbReference type="GO" id="GO:0016485">
    <property type="term" value="P:protein processing"/>
    <property type="evidence" value="ECO:0007669"/>
    <property type="project" value="TreeGrafter"/>
</dbReference>
<evidence type="ECO:0000256" key="6">
    <source>
        <dbReference type="ARBA" id="ARBA00022833"/>
    </source>
</evidence>
<keyword evidence="12" id="KW-1185">Reference proteome</keyword>
<evidence type="ECO:0000256" key="3">
    <source>
        <dbReference type="ARBA" id="ARBA00022670"/>
    </source>
</evidence>
<protein>
    <submittedName>
        <fullName evidence="11">Uncharacterized protein</fullName>
    </submittedName>
</protein>
<feature type="domain" description="Peptidase M13 C-terminal" evidence="9">
    <location>
        <begin position="503"/>
        <end position="712"/>
    </location>
</feature>
<dbReference type="GeneID" id="17323327"/>
<dbReference type="AlphaFoldDB" id="R7QDD0"/>
<dbReference type="GO" id="GO:0046872">
    <property type="term" value="F:metal ion binding"/>
    <property type="evidence" value="ECO:0007669"/>
    <property type="project" value="UniProtKB-KW"/>
</dbReference>
<accession>R7QDD0</accession>
<dbReference type="PRINTS" id="PR00786">
    <property type="entry name" value="NEPRILYSIN"/>
</dbReference>
<dbReference type="EMBL" id="HG001747">
    <property type="protein sequence ID" value="CDF35793.1"/>
    <property type="molecule type" value="Genomic_DNA"/>
</dbReference>
<dbReference type="SUPFAM" id="SSF55486">
    <property type="entry name" value="Metalloproteases ('zincins'), catalytic domain"/>
    <property type="match status" value="1"/>
</dbReference>
<dbReference type="CDD" id="cd08662">
    <property type="entry name" value="M13"/>
    <property type="match status" value="1"/>
</dbReference>
<dbReference type="OMA" id="QDFIVWQ"/>
<dbReference type="InterPro" id="IPR018497">
    <property type="entry name" value="Peptidase_M13_C"/>
</dbReference>
<name>R7QDD0_CHOCR</name>